<evidence type="ECO:0000256" key="1">
    <source>
        <dbReference type="ARBA" id="ARBA00023002"/>
    </source>
</evidence>
<gene>
    <name evidence="2" type="ORF">EV141_0270</name>
</gene>
<dbReference type="InterPro" id="IPR050982">
    <property type="entry name" value="Auxin_biosynth/cation_transpt"/>
</dbReference>
<proteinExistence type="predicted"/>
<dbReference type="Proteomes" id="UP000293519">
    <property type="component" value="Unassembled WGS sequence"/>
</dbReference>
<sequence>MREIPSDVDVVIVGGGQAGLGMSYRLSEAGIAHIVLDDRERTGDVWRERWDSLVLFTPKRFAALAGSPLPPEADPYPTRLQIADYLEQYAADHAVPVAHRTRVTRIARAEPTGRDFRGRFAIQYERDAHPGTITARSVVIASGPFQYPRVPRVAAGLDDAVAQRHSSAYRTPSDLPAGRIAVVGGGNSAAQLATELATGPGAAERTVTMIAPAEPWFIPEKVAGLSVYWPLSLFGILDSPADSRISQYIHSRGDGILGTEAKKLVRRGQLGLRTSRVVGAAGRALELANGERVEVDAVLWCTGFRAHYPFVAVEGALTEHGGPRHDRGISPVSGFYWIGLPWQSRLDSSILHGIDADARELTAAIVDARGTDPALASASMGS</sequence>
<dbReference type="PRINTS" id="PR00368">
    <property type="entry name" value="FADPNR"/>
</dbReference>
<protein>
    <submittedName>
        <fullName evidence="2">Putative flavoprotein involved in K+ transport</fullName>
    </submittedName>
</protein>
<dbReference type="EMBL" id="SGWW01000001">
    <property type="protein sequence ID" value="RZS59053.1"/>
    <property type="molecule type" value="Genomic_DNA"/>
</dbReference>
<accession>A0A4Q7LWW2</accession>
<keyword evidence="1" id="KW-0560">Oxidoreductase</keyword>
<dbReference type="SUPFAM" id="SSF51905">
    <property type="entry name" value="FAD/NAD(P)-binding domain"/>
    <property type="match status" value="2"/>
</dbReference>
<name>A0A4Q7LWW2_9MICO</name>
<dbReference type="GO" id="GO:0004497">
    <property type="term" value="F:monooxygenase activity"/>
    <property type="evidence" value="ECO:0007669"/>
    <property type="project" value="TreeGrafter"/>
</dbReference>
<dbReference type="GO" id="GO:0050660">
    <property type="term" value="F:flavin adenine dinucleotide binding"/>
    <property type="evidence" value="ECO:0007669"/>
    <property type="project" value="TreeGrafter"/>
</dbReference>
<dbReference type="Gene3D" id="3.50.50.60">
    <property type="entry name" value="FAD/NAD(P)-binding domain"/>
    <property type="match status" value="1"/>
</dbReference>
<comment type="caution">
    <text evidence="2">The sequence shown here is derived from an EMBL/GenBank/DDBJ whole genome shotgun (WGS) entry which is preliminary data.</text>
</comment>
<evidence type="ECO:0000313" key="2">
    <source>
        <dbReference type="EMBL" id="RZS59053.1"/>
    </source>
</evidence>
<keyword evidence="3" id="KW-1185">Reference proteome</keyword>
<dbReference type="PRINTS" id="PR00469">
    <property type="entry name" value="PNDRDTASEII"/>
</dbReference>
<dbReference type="PANTHER" id="PTHR43539:SF78">
    <property type="entry name" value="FLAVIN-CONTAINING MONOOXYGENASE"/>
    <property type="match status" value="1"/>
</dbReference>
<dbReference type="AlphaFoldDB" id="A0A4Q7LWW2"/>
<dbReference type="PANTHER" id="PTHR43539">
    <property type="entry name" value="FLAVIN-BINDING MONOOXYGENASE-LIKE PROTEIN (AFU_ORTHOLOGUE AFUA_4G09220)"/>
    <property type="match status" value="1"/>
</dbReference>
<dbReference type="Pfam" id="PF13738">
    <property type="entry name" value="Pyr_redox_3"/>
    <property type="match status" value="1"/>
</dbReference>
<reference evidence="2 3" key="1">
    <citation type="journal article" date="2015" name="Stand. Genomic Sci.">
        <title>Genomic Encyclopedia of Bacterial and Archaeal Type Strains, Phase III: the genomes of soil and plant-associated and newly described type strains.</title>
        <authorList>
            <person name="Whitman W.B."/>
            <person name="Woyke T."/>
            <person name="Klenk H.P."/>
            <person name="Zhou Y."/>
            <person name="Lilburn T.G."/>
            <person name="Beck B.J."/>
            <person name="De Vos P."/>
            <person name="Vandamme P."/>
            <person name="Eisen J.A."/>
            <person name="Garrity G."/>
            <person name="Hugenholtz P."/>
            <person name="Kyrpides N.C."/>
        </authorList>
    </citation>
    <scope>NUCLEOTIDE SEQUENCE [LARGE SCALE GENOMIC DNA]</scope>
    <source>
        <strain evidence="2 3">CV2</strain>
    </source>
</reference>
<evidence type="ECO:0000313" key="3">
    <source>
        <dbReference type="Proteomes" id="UP000293519"/>
    </source>
</evidence>
<organism evidence="2 3">
    <name type="scientific">Microcella putealis</name>
    <dbReference type="NCBI Taxonomy" id="337005"/>
    <lineage>
        <taxon>Bacteria</taxon>
        <taxon>Bacillati</taxon>
        <taxon>Actinomycetota</taxon>
        <taxon>Actinomycetes</taxon>
        <taxon>Micrococcales</taxon>
        <taxon>Microbacteriaceae</taxon>
        <taxon>Microcella</taxon>
    </lineage>
</organism>
<dbReference type="InterPro" id="IPR036188">
    <property type="entry name" value="FAD/NAD-bd_sf"/>
</dbReference>